<protein>
    <submittedName>
        <fullName evidence="2">Uncharacterized protein</fullName>
    </submittedName>
</protein>
<sequence>MIPTLLSRCSHEEQPGERRSAHHFTTSPQKQLRWSPLLPAYVSNPTEKHSAYVHVVGGISSQRSSLKMFPPKVRATTDSERSTYVEGSGAIANRQGQDTTPVPSTRHARRLRMKHRSHKQSGREDFETPREILPAKGGPPERIKGERYRGERERQKERWEETDREIRMEYLEKEGRKDRGTWQKNEETIPSAATKEISKVTVHLADPTLSLSRD</sequence>
<gene>
    <name evidence="2" type="ORF">WN48_06919</name>
</gene>
<feature type="compositionally biased region" description="Basic and acidic residues" evidence="1">
    <location>
        <begin position="139"/>
        <end position="161"/>
    </location>
</feature>
<feature type="region of interest" description="Disordered" evidence="1">
    <location>
        <begin position="1"/>
        <end position="30"/>
    </location>
</feature>
<proteinExistence type="predicted"/>
<accession>A0A310SHT4</accession>
<feature type="compositionally biased region" description="Basic residues" evidence="1">
    <location>
        <begin position="106"/>
        <end position="120"/>
    </location>
</feature>
<feature type="region of interest" description="Disordered" evidence="1">
    <location>
        <begin position="93"/>
        <end position="161"/>
    </location>
</feature>
<dbReference type="AlphaFoldDB" id="A0A310SHT4"/>
<evidence type="ECO:0000313" key="2">
    <source>
        <dbReference type="EMBL" id="OAD62265.1"/>
    </source>
</evidence>
<keyword evidence="3" id="KW-1185">Reference proteome</keyword>
<name>A0A310SHT4_9HYME</name>
<evidence type="ECO:0000256" key="1">
    <source>
        <dbReference type="SAM" id="MobiDB-lite"/>
    </source>
</evidence>
<dbReference type="EMBL" id="KQ759877">
    <property type="protein sequence ID" value="OAD62265.1"/>
    <property type="molecule type" value="Genomic_DNA"/>
</dbReference>
<feature type="compositionally biased region" description="Basic and acidic residues" evidence="1">
    <location>
        <begin position="121"/>
        <end position="130"/>
    </location>
</feature>
<dbReference type="Proteomes" id="UP000250275">
    <property type="component" value="Unassembled WGS sequence"/>
</dbReference>
<evidence type="ECO:0000313" key="3">
    <source>
        <dbReference type="Proteomes" id="UP000250275"/>
    </source>
</evidence>
<organism evidence="2 3">
    <name type="scientific">Eufriesea mexicana</name>
    <dbReference type="NCBI Taxonomy" id="516756"/>
    <lineage>
        <taxon>Eukaryota</taxon>
        <taxon>Metazoa</taxon>
        <taxon>Ecdysozoa</taxon>
        <taxon>Arthropoda</taxon>
        <taxon>Hexapoda</taxon>
        <taxon>Insecta</taxon>
        <taxon>Pterygota</taxon>
        <taxon>Neoptera</taxon>
        <taxon>Endopterygota</taxon>
        <taxon>Hymenoptera</taxon>
        <taxon>Apocrita</taxon>
        <taxon>Aculeata</taxon>
        <taxon>Apoidea</taxon>
        <taxon>Anthophila</taxon>
        <taxon>Apidae</taxon>
        <taxon>Eufriesea</taxon>
    </lineage>
</organism>
<reference evidence="2 3" key="1">
    <citation type="submission" date="2015-07" db="EMBL/GenBank/DDBJ databases">
        <title>The genome of Eufriesea mexicana.</title>
        <authorList>
            <person name="Pan H."/>
            <person name="Kapheim K."/>
        </authorList>
    </citation>
    <scope>NUCLEOTIDE SEQUENCE [LARGE SCALE GENOMIC DNA]</scope>
    <source>
        <strain evidence="2">0111107269</strain>
        <tissue evidence="2">Whole body</tissue>
    </source>
</reference>
<feature type="compositionally biased region" description="Basic and acidic residues" evidence="1">
    <location>
        <begin position="9"/>
        <end position="19"/>
    </location>
</feature>
<feature type="compositionally biased region" description="Polar residues" evidence="1">
    <location>
        <begin position="94"/>
        <end position="103"/>
    </location>
</feature>